<evidence type="ECO:0000256" key="2">
    <source>
        <dbReference type="ARBA" id="ARBA00022801"/>
    </source>
</evidence>
<feature type="signal peptide" evidence="3">
    <location>
        <begin position="1"/>
        <end position="20"/>
    </location>
</feature>
<evidence type="ECO:0000256" key="1">
    <source>
        <dbReference type="ARBA" id="ARBA00005964"/>
    </source>
</evidence>
<feature type="domain" description="Carboxylesterase type B" evidence="4">
    <location>
        <begin position="29"/>
        <end position="557"/>
    </location>
</feature>
<reference evidence="5 6" key="1">
    <citation type="submission" date="2017-11" db="EMBL/GenBank/DDBJ databases">
        <title>Comparative genomics of Botrytis spp.</title>
        <authorList>
            <person name="Valero-Jimenez C.A."/>
            <person name="Tapia P."/>
            <person name="Veloso J."/>
            <person name="Silva-Moreno E."/>
            <person name="Staats M."/>
            <person name="Valdes J.H."/>
            <person name="Van Kan J.A.L."/>
        </authorList>
    </citation>
    <scope>NUCLEOTIDE SEQUENCE [LARGE SCALE GENOMIC DNA]</scope>
    <source>
        <strain evidence="5 6">MUCL2830</strain>
    </source>
</reference>
<dbReference type="PROSITE" id="PS00941">
    <property type="entry name" value="CARBOXYLESTERASE_B_2"/>
    <property type="match status" value="1"/>
</dbReference>
<feature type="chain" id="PRO_5021452260" description="Carboxylic ester hydrolase" evidence="3">
    <location>
        <begin position="21"/>
        <end position="589"/>
    </location>
</feature>
<keyword evidence="2 3" id="KW-0378">Hydrolase</keyword>
<dbReference type="GO" id="GO:0016787">
    <property type="term" value="F:hydrolase activity"/>
    <property type="evidence" value="ECO:0007669"/>
    <property type="project" value="UniProtKB-KW"/>
</dbReference>
<organism evidence="5 6">
    <name type="scientific">Botryotinia calthae</name>
    <dbReference type="NCBI Taxonomy" id="38488"/>
    <lineage>
        <taxon>Eukaryota</taxon>
        <taxon>Fungi</taxon>
        <taxon>Dikarya</taxon>
        <taxon>Ascomycota</taxon>
        <taxon>Pezizomycotina</taxon>
        <taxon>Leotiomycetes</taxon>
        <taxon>Helotiales</taxon>
        <taxon>Sclerotiniaceae</taxon>
        <taxon>Botryotinia</taxon>
    </lineage>
</organism>
<sequence>MFPHRDLIPILSLCAPLVAALPTIRSSSAPSVTVKNGSYTGLHNSYYDQDFFLGIPYAQPPINDLRFRVPQSLNESWTTSKPATEYPPFCVGYGTDDFEQQTDEDCLYLNVIRPSSIPLNASLPVAFWIHGGGYFQGGSGDARYNLSFIVQNSVDMGTPMIGVSVQYRLSAWGFLGGSEMLETGNTNIGFRDQRLALQWVNENIGSFGGDKEKVTIWGESAGATSVGAQVLAYNGRDDGLFRAAISESGGPATHFFPTYYPGVYNSTTPQRFFTFLVANTTCAYLLGLNTTATDSLECLRKLSFSELNGVLNTTSSRGFGPFFPYIDNDFIADYPSKQLSSGNFVRVPYLIGTNTDEGTTFGSGYGPNGTGVNTDSEFSDVLNSTGLLTGSSANLEIQRLYPNNQSVGIPSLEMYPELYTPENPLTAKVGLQYRRVCAYMGDLIMQAPRRLASHSWTKFGVPIYTYRFDVLVNGVSTSTGATHFQEVAFVFNNTQGLGYDTLVAVDPFANVTQNYFSLAQEMSQRWVGFIVHGVPNGETGVSWPNYAGNTTEAEKNLVFNVTGSYTEHDTWRKEAIAYINEHALDVYGI</sequence>
<dbReference type="Proteomes" id="UP000297299">
    <property type="component" value="Unassembled WGS sequence"/>
</dbReference>
<evidence type="ECO:0000313" key="6">
    <source>
        <dbReference type="Proteomes" id="UP000297299"/>
    </source>
</evidence>
<dbReference type="InterPro" id="IPR002018">
    <property type="entry name" value="CarbesteraseB"/>
</dbReference>
<dbReference type="PROSITE" id="PS00122">
    <property type="entry name" value="CARBOXYLESTERASE_B_1"/>
    <property type="match status" value="1"/>
</dbReference>
<dbReference type="InterPro" id="IPR029058">
    <property type="entry name" value="AB_hydrolase_fold"/>
</dbReference>
<evidence type="ECO:0000259" key="4">
    <source>
        <dbReference type="Pfam" id="PF00135"/>
    </source>
</evidence>
<comment type="caution">
    <text evidence="5">The sequence shown here is derived from an EMBL/GenBank/DDBJ whole genome shotgun (WGS) entry which is preliminary data.</text>
</comment>
<dbReference type="PANTHER" id="PTHR11559">
    <property type="entry name" value="CARBOXYLESTERASE"/>
    <property type="match status" value="1"/>
</dbReference>
<protein>
    <recommendedName>
        <fullName evidence="3">Carboxylic ester hydrolase</fullName>
        <ecNumber evidence="3">3.1.1.-</ecNumber>
    </recommendedName>
</protein>
<keyword evidence="6" id="KW-1185">Reference proteome</keyword>
<comment type="similarity">
    <text evidence="1 3">Belongs to the type-B carboxylesterase/lipase family.</text>
</comment>
<dbReference type="InterPro" id="IPR019819">
    <property type="entry name" value="Carboxylesterase_B_CS"/>
</dbReference>
<dbReference type="Gene3D" id="3.40.50.1820">
    <property type="entry name" value="alpha/beta hydrolase"/>
    <property type="match status" value="1"/>
</dbReference>
<evidence type="ECO:0000313" key="5">
    <source>
        <dbReference type="EMBL" id="TEY86565.1"/>
    </source>
</evidence>
<dbReference type="STRING" id="38488.A0A4Y8DJT4"/>
<dbReference type="EC" id="3.1.1.-" evidence="3"/>
<dbReference type="Pfam" id="PF00135">
    <property type="entry name" value="COesterase"/>
    <property type="match status" value="1"/>
</dbReference>
<dbReference type="InterPro" id="IPR019826">
    <property type="entry name" value="Carboxylesterase_B_AS"/>
</dbReference>
<evidence type="ECO:0000256" key="3">
    <source>
        <dbReference type="RuleBase" id="RU361235"/>
    </source>
</evidence>
<keyword evidence="3" id="KW-0732">Signal</keyword>
<accession>A0A4Y8DJT4</accession>
<dbReference type="SUPFAM" id="SSF53474">
    <property type="entry name" value="alpha/beta-Hydrolases"/>
    <property type="match status" value="1"/>
</dbReference>
<dbReference type="OrthoDB" id="408631at2759"/>
<dbReference type="AlphaFoldDB" id="A0A4Y8DJT4"/>
<proteinExistence type="inferred from homology"/>
<dbReference type="InterPro" id="IPR050309">
    <property type="entry name" value="Type-B_Carboxylest/Lipase"/>
</dbReference>
<gene>
    <name evidence="5" type="ORF">BOTCAL_0006g00450</name>
</gene>
<name>A0A4Y8DJT4_9HELO</name>
<dbReference type="EMBL" id="PHWZ01000006">
    <property type="protein sequence ID" value="TEY86565.1"/>
    <property type="molecule type" value="Genomic_DNA"/>
</dbReference>